<dbReference type="EMBL" id="BPLR01000178">
    <property type="protein sequence ID" value="GIY92666.1"/>
    <property type="molecule type" value="Genomic_DNA"/>
</dbReference>
<reference evidence="1 2" key="1">
    <citation type="submission" date="2021-06" db="EMBL/GenBank/DDBJ databases">
        <title>Caerostris extrusa draft genome.</title>
        <authorList>
            <person name="Kono N."/>
            <person name="Arakawa K."/>
        </authorList>
    </citation>
    <scope>NUCLEOTIDE SEQUENCE [LARGE SCALE GENOMIC DNA]</scope>
</reference>
<organism evidence="1 2">
    <name type="scientific">Caerostris extrusa</name>
    <name type="common">Bark spider</name>
    <name type="synonym">Caerostris bankana</name>
    <dbReference type="NCBI Taxonomy" id="172846"/>
    <lineage>
        <taxon>Eukaryota</taxon>
        <taxon>Metazoa</taxon>
        <taxon>Ecdysozoa</taxon>
        <taxon>Arthropoda</taxon>
        <taxon>Chelicerata</taxon>
        <taxon>Arachnida</taxon>
        <taxon>Araneae</taxon>
        <taxon>Araneomorphae</taxon>
        <taxon>Entelegynae</taxon>
        <taxon>Araneoidea</taxon>
        <taxon>Araneidae</taxon>
        <taxon>Caerostris</taxon>
    </lineage>
</organism>
<evidence type="ECO:0000313" key="2">
    <source>
        <dbReference type="Proteomes" id="UP001054945"/>
    </source>
</evidence>
<protein>
    <submittedName>
        <fullName evidence="1">Uncharacterized protein</fullName>
    </submittedName>
</protein>
<dbReference type="Proteomes" id="UP001054945">
    <property type="component" value="Unassembled WGS sequence"/>
</dbReference>
<comment type="caution">
    <text evidence="1">The sequence shown here is derived from an EMBL/GenBank/DDBJ whole genome shotgun (WGS) entry which is preliminary data.</text>
</comment>
<dbReference type="AlphaFoldDB" id="A0AAV4XCN0"/>
<gene>
    <name evidence="1" type="ORF">CEXT_675491</name>
</gene>
<proteinExistence type="predicted"/>
<accession>A0AAV4XCN0</accession>
<keyword evidence="2" id="KW-1185">Reference proteome</keyword>
<name>A0AAV4XCN0_CAEEX</name>
<sequence>MPPSQFAHGPLSPKLMRPAVTRIRGYEKSVLKKEPLSSVLGEDGSQTCCFQRISAFAGITRRLRQGSN</sequence>
<evidence type="ECO:0000313" key="1">
    <source>
        <dbReference type="EMBL" id="GIY92666.1"/>
    </source>
</evidence>